<evidence type="ECO:0000313" key="4">
    <source>
        <dbReference type="Proteomes" id="UP000077266"/>
    </source>
</evidence>
<sequence>MSVVYAALVAARAHYHTVLANNAHAFSAFLTVHYHLVLRKVHAHVVAAGIDYPFFLGTFAAIVIAMCKDDIVYARLLAIMVLCLVTAFVVLGVLDAYYHAPAEATHALRLFADLLGAIAEVERGQAAPA</sequence>
<dbReference type="AlphaFoldDB" id="A0A165E0J3"/>
<keyword evidence="1" id="KW-0812">Transmembrane</keyword>
<evidence type="ECO:0000256" key="1">
    <source>
        <dbReference type="SAM" id="Phobius"/>
    </source>
</evidence>
<reference evidence="3 4" key="1">
    <citation type="journal article" date="2016" name="Mol. Biol. Evol.">
        <title>Comparative Genomics of Early-Diverging Mushroom-Forming Fungi Provides Insights into the Origins of Lignocellulose Decay Capabilities.</title>
        <authorList>
            <person name="Nagy L.G."/>
            <person name="Riley R."/>
            <person name="Tritt A."/>
            <person name="Adam C."/>
            <person name="Daum C."/>
            <person name="Floudas D."/>
            <person name="Sun H."/>
            <person name="Yadav J.S."/>
            <person name="Pangilinan J."/>
            <person name="Larsson K.H."/>
            <person name="Matsuura K."/>
            <person name="Barry K."/>
            <person name="Labutti K."/>
            <person name="Kuo R."/>
            <person name="Ohm R.A."/>
            <person name="Bhattacharya S.S."/>
            <person name="Shirouzu T."/>
            <person name="Yoshinaga Y."/>
            <person name="Martin F.M."/>
            <person name="Grigoriev I.V."/>
            <person name="Hibbett D.S."/>
        </authorList>
    </citation>
    <scope>NUCLEOTIDE SEQUENCE [LARGE SCALE GENOMIC DNA]</scope>
    <source>
        <strain evidence="3 4">HHB12029</strain>
    </source>
</reference>
<gene>
    <name evidence="3" type="ORF">EXIGLDRAFT_698988</name>
    <name evidence="2" type="ORF">EXIGLDRAFT_699736</name>
</gene>
<name>A0A165E0J3_EXIGL</name>
<dbReference type="Proteomes" id="UP000077266">
    <property type="component" value="Unassembled WGS sequence"/>
</dbReference>
<dbReference type="EMBL" id="KV426197">
    <property type="protein sequence ID" value="KZV85175.1"/>
    <property type="molecule type" value="Genomic_DNA"/>
</dbReference>
<evidence type="ECO:0000313" key="3">
    <source>
        <dbReference type="EMBL" id="KZV85808.1"/>
    </source>
</evidence>
<proteinExistence type="predicted"/>
<keyword evidence="1" id="KW-0472">Membrane</keyword>
<accession>A0A165E0J3</accession>
<keyword evidence="1" id="KW-1133">Transmembrane helix</keyword>
<evidence type="ECO:0000313" key="2">
    <source>
        <dbReference type="EMBL" id="KZV85175.1"/>
    </source>
</evidence>
<protein>
    <submittedName>
        <fullName evidence="3">Uncharacterized protein</fullName>
    </submittedName>
</protein>
<keyword evidence="4" id="KW-1185">Reference proteome</keyword>
<feature type="transmembrane region" description="Helical" evidence="1">
    <location>
        <begin position="41"/>
        <end position="64"/>
    </location>
</feature>
<organism evidence="3 4">
    <name type="scientific">Exidia glandulosa HHB12029</name>
    <dbReference type="NCBI Taxonomy" id="1314781"/>
    <lineage>
        <taxon>Eukaryota</taxon>
        <taxon>Fungi</taxon>
        <taxon>Dikarya</taxon>
        <taxon>Basidiomycota</taxon>
        <taxon>Agaricomycotina</taxon>
        <taxon>Agaricomycetes</taxon>
        <taxon>Auriculariales</taxon>
        <taxon>Exidiaceae</taxon>
        <taxon>Exidia</taxon>
    </lineage>
</organism>
<feature type="transmembrane region" description="Helical" evidence="1">
    <location>
        <begin position="76"/>
        <end position="98"/>
    </location>
</feature>
<dbReference type="EMBL" id="KV426176">
    <property type="protein sequence ID" value="KZV85808.1"/>
    <property type="molecule type" value="Genomic_DNA"/>
</dbReference>